<dbReference type="Proteomes" id="UP000567246">
    <property type="component" value="Unassembled WGS sequence"/>
</dbReference>
<dbReference type="GO" id="GO:0008721">
    <property type="term" value="F:D-serine ammonia-lyase activity"/>
    <property type="evidence" value="ECO:0007669"/>
    <property type="project" value="TreeGrafter"/>
</dbReference>
<evidence type="ECO:0000313" key="3">
    <source>
        <dbReference type="Proteomes" id="UP000567246"/>
    </source>
</evidence>
<dbReference type="AlphaFoldDB" id="A0A7W9JJV1"/>
<proteinExistence type="predicted"/>
<dbReference type="SUPFAM" id="SSF51419">
    <property type="entry name" value="PLP-binding barrel"/>
    <property type="match status" value="1"/>
</dbReference>
<gene>
    <name evidence="2" type="ORF">HDA33_001814</name>
</gene>
<evidence type="ECO:0000259" key="1">
    <source>
        <dbReference type="Pfam" id="PF01168"/>
    </source>
</evidence>
<dbReference type="RefSeq" id="WP_184172716.1">
    <property type="nucleotide sequence ID" value="NZ_BAABAG010000009.1"/>
</dbReference>
<name>A0A7W9JJV1_9MICC</name>
<reference evidence="2 3" key="1">
    <citation type="submission" date="2020-08" db="EMBL/GenBank/DDBJ databases">
        <title>Sequencing the genomes of 1000 actinobacteria strains.</title>
        <authorList>
            <person name="Klenk H.-P."/>
        </authorList>
    </citation>
    <scope>NUCLEOTIDE SEQUENCE [LARGE SCALE GENOMIC DNA]</scope>
    <source>
        <strain evidence="2 3">DSM 17945</strain>
    </source>
</reference>
<protein>
    <submittedName>
        <fullName evidence="2">D-serine deaminase-like pyridoxal phosphate-dependent protein</fullName>
    </submittedName>
</protein>
<dbReference type="EMBL" id="JACHMW010000001">
    <property type="protein sequence ID" value="MBB5849250.1"/>
    <property type="molecule type" value="Genomic_DNA"/>
</dbReference>
<sequence length="421" mass="44225">MPRPARPVAPPYERYADALAALPAADRSRSLGVLDLDAFRANAAVMAARAAGVPVRVASKSLRIRRAVVEALEQPGFRGVMAYALAEALWWAESGQPDVLVAYPTADEAALDALLRSPRARAAVVLTVDSAEHLRWIEDRVRAAGVHPGQGAADLPPLRLCLDVDTAWRPLARLRVGALRSPVRTPDQARELADRILRTPGVRLSGVLAYEAQVAGLPDASGPRAAAVRVVKSGSRRDLARRRPAIVTAVRQAVRAAGAELDFVNGGGTGSLAETAAEGVVTELGAGSGLLAPASFDGFHGLDLRPAASYVRPVVRRPAPDVVTVAGGGWIASGAPGADRWPTVAWPAGLRLTRQEGAGEVQTPLHGPGAARLALGDPVFFRHAKGGEPAEHLDAVAVYSAQADAIVDLWPTYRGEGRMFT</sequence>
<organism evidence="2 3">
    <name type="scientific">Micrococcus endophyticus</name>
    <dbReference type="NCBI Taxonomy" id="455343"/>
    <lineage>
        <taxon>Bacteria</taxon>
        <taxon>Bacillati</taxon>
        <taxon>Actinomycetota</taxon>
        <taxon>Actinomycetes</taxon>
        <taxon>Micrococcales</taxon>
        <taxon>Micrococcaceae</taxon>
        <taxon>Micrococcus</taxon>
    </lineage>
</organism>
<comment type="caution">
    <text evidence="2">The sequence shown here is derived from an EMBL/GenBank/DDBJ whole genome shotgun (WGS) entry which is preliminary data.</text>
</comment>
<dbReference type="PANTHER" id="PTHR28004">
    <property type="entry name" value="ZGC:162816-RELATED"/>
    <property type="match status" value="1"/>
</dbReference>
<accession>A0A7W9JJV1</accession>
<keyword evidence="3" id="KW-1185">Reference proteome</keyword>
<dbReference type="Gene3D" id="3.20.20.10">
    <property type="entry name" value="Alanine racemase"/>
    <property type="match status" value="1"/>
</dbReference>
<dbReference type="GO" id="GO:0036088">
    <property type="term" value="P:D-serine catabolic process"/>
    <property type="evidence" value="ECO:0007669"/>
    <property type="project" value="TreeGrafter"/>
</dbReference>
<feature type="domain" description="Alanine racemase N-terminal" evidence="1">
    <location>
        <begin position="35"/>
        <end position="226"/>
    </location>
</feature>
<dbReference type="Pfam" id="PF01168">
    <property type="entry name" value="Ala_racemase_N"/>
    <property type="match status" value="1"/>
</dbReference>
<dbReference type="InterPro" id="IPR029066">
    <property type="entry name" value="PLP-binding_barrel"/>
</dbReference>
<evidence type="ECO:0000313" key="2">
    <source>
        <dbReference type="EMBL" id="MBB5849250.1"/>
    </source>
</evidence>
<dbReference type="PANTHER" id="PTHR28004:SF2">
    <property type="entry name" value="D-SERINE DEHYDRATASE"/>
    <property type="match status" value="1"/>
</dbReference>
<dbReference type="InterPro" id="IPR001608">
    <property type="entry name" value="Ala_racemase_N"/>
</dbReference>
<dbReference type="InterPro" id="IPR051466">
    <property type="entry name" value="D-amino_acid_metab_enzyme"/>
</dbReference>